<dbReference type="EMBL" id="KK785246">
    <property type="protein sequence ID" value="KDO45565.1"/>
    <property type="molecule type" value="Genomic_DNA"/>
</dbReference>
<dbReference type="SUPFAM" id="SSF57850">
    <property type="entry name" value="RING/U-box"/>
    <property type="match status" value="1"/>
</dbReference>
<name>A0A067DRD9_CITSI</name>
<keyword evidence="7" id="KW-1185">Reference proteome</keyword>
<keyword evidence="2 4" id="KW-0863">Zinc-finger</keyword>
<protein>
    <recommendedName>
        <fullName evidence="5">RING-type domain-containing protein</fullName>
    </recommendedName>
</protein>
<dbReference type="Pfam" id="PF13923">
    <property type="entry name" value="zf-C3HC4_2"/>
    <property type="match status" value="1"/>
</dbReference>
<keyword evidence="1" id="KW-0479">Metal-binding</keyword>
<evidence type="ECO:0000259" key="5">
    <source>
        <dbReference type="PROSITE" id="PS50089"/>
    </source>
</evidence>
<dbReference type="PaxDb" id="2711-XP_006493068.1"/>
<dbReference type="InterPro" id="IPR013083">
    <property type="entry name" value="Znf_RING/FYVE/PHD"/>
</dbReference>
<keyword evidence="3" id="KW-0862">Zinc</keyword>
<dbReference type="InterPro" id="IPR049627">
    <property type="entry name" value="SLX8"/>
</dbReference>
<dbReference type="PANTHER" id="PTHR47094">
    <property type="entry name" value="ELFLESS, ISOFORM B"/>
    <property type="match status" value="1"/>
</dbReference>
<evidence type="ECO:0000313" key="6">
    <source>
        <dbReference type="EMBL" id="KDO45564.1"/>
    </source>
</evidence>
<dbReference type="AlphaFoldDB" id="A0A067DRD9"/>
<dbReference type="eggNOG" id="KOG0320">
    <property type="taxonomic scope" value="Eukaryota"/>
</dbReference>
<dbReference type="InterPro" id="IPR017907">
    <property type="entry name" value="Znf_RING_CS"/>
</dbReference>
<dbReference type="Proteomes" id="UP000027120">
    <property type="component" value="Unassembled WGS sequence"/>
</dbReference>
<evidence type="ECO:0000256" key="2">
    <source>
        <dbReference type="ARBA" id="ARBA00022771"/>
    </source>
</evidence>
<evidence type="ECO:0000313" key="7">
    <source>
        <dbReference type="Proteomes" id="UP000027120"/>
    </source>
</evidence>
<dbReference type="GO" id="GO:0006511">
    <property type="term" value="P:ubiquitin-dependent protein catabolic process"/>
    <property type="evidence" value="ECO:0000318"/>
    <property type="project" value="GO_Central"/>
</dbReference>
<accession>A0A067DRD9</accession>
<dbReference type="SMART" id="SM00184">
    <property type="entry name" value="RING"/>
    <property type="match status" value="1"/>
</dbReference>
<feature type="domain" description="RING-type" evidence="5">
    <location>
        <begin position="165"/>
        <end position="203"/>
    </location>
</feature>
<dbReference type="Gene3D" id="3.30.40.10">
    <property type="entry name" value="Zinc/RING finger domain, C3HC4 (zinc finger)"/>
    <property type="match status" value="1"/>
</dbReference>
<dbReference type="PROSITE" id="PS00518">
    <property type="entry name" value="ZF_RING_1"/>
    <property type="match status" value="1"/>
</dbReference>
<dbReference type="GO" id="GO:0008270">
    <property type="term" value="F:zinc ion binding"/>
    <property type="evidence" value="ECO:0007669"/>
    <property type="project" value="UniProtKB-KW"/>
</dbReference>
<evidence type="ECO:0000256" key="4">
    <source>
        <dbReference type="PROSITE-ProRule" id="PRU00175"/>
    </source>
</evidence>
<dbReference type="PROSITE" id="PS50089">
    <property type="entry name" value="ZF_RING_2"/>
    <property type="match status" value="1"/>
</dbReference>
<dbReference type="GO" id="GO:0032183">
    <property type="term" value="F:SUMO binding"/>
    <property type="evidence" value="ECO:0000318"/>
    <property type="project" value="GO_Central"/>
</dbReference>
<evidence type="ECO:0000256" key="3">
    <source>
        <dbReference type="ARBA" id="ARBA00022833"/>
    </source>
</evidence>
<dbReference type="GO" id="GO:0005634">
    <property type="term" value="C:nucleus"/>
    <property type="evidence" value="ECO:0000318"/>
    <property type="project" value="GO_Central"/>
</dbReference>
<evidence type="ECO:0000256" key="1">
    <source>
        <dbReference type="ARBA" id="ARBA00022723"/>
    </source>
</evidence>
<dbReference type="GO" id="GO:0061630">
    <property type="term" value="F:ubiquitin protein ligase activity"/>
    <property type="evidence" value="ECO:0007669"/>
    <property type="project" value="InterPro"/>
</dbReference>
<reference evidence="6 7" key="1">
    <citation type="submission" date="2014-04" db="EMBL/GenBank/DDBJ databases">
        <authorList>
            <consortium name="International Citrus Genome Consortium"/>
            <person name="Gmitter F."/>
            <person name="Chen C."/>
            <person name="Farmerie W."/>
            <person name="Harkins T."/>
            <person name="Desany B."/>
            <person name="Mohiuddin M."/>
            <person name="Kodira C."/>
            <person name="Borodovsky M."/>
            <person name="Lomsadze A."/>
            <person name="Burns P."/>
            <person name="Jenkins J."/>
            <person name="Prochnik S."/>
            <person name="Shu S."/>
            <person name="Chapman J."/>
            <person name="Pitluck S."/>
            <person name="Schmutz J."/>
            <person name="Rokhsar D."/>
        </authorList>
    </citation>
    <scope>NUCLEOTIDE SEQUENCE</scope>
</reference>
<dbReference type="EMBL" id="KK785246">
    <property type="protein sequence ID" value="KDO45564.1"/>
    <property type="molecule type" value="Genomic_DNA"/>
</dbReference>
<gene>
    <name evidence="6" type="ORF">CISIN_1g027652mg</name>
</gene>
<sequence>MSTWELGQCLGRNARDSQRRRILPELDLNYPPTDGNIATNSQEYPFDGHSDSRGDIGDCVEVIDDDLAIINQRIFAEAKNNSRRNHSQVVDQLRHVLTDAGGLLDSLQEVTDLAILYVKQRRNRPDEATPDNCCINVDTSNNNKNDAAPLQLPQDPMAAAPTFSCPICMGPLSEATSTKCGHIFCKDCIKGAIAAQGKCPNCRQKVGKRGIFRVYLPTLS</sequence>
<proteinExistence type="predicted"/>
<dbReference type="PANTHER" id="PTHR47094:SF1">
    <property type="entry name" value="RING-TYPE E3 UBIQUITIN TRANSFERASE"/>
    <property type="match status" value="1"/>
</dbReference>
<dbReference type="InterPro" id="IPR001841">
    <property type="entry name" value="Znf_RING"/>
</dbReference>
<organism evidence="6 7">
    <name type="scientific">Citrus sinensis</name>
    <name type="common">Sweet orange</name>
    <name type="synonym">Citrus aurantium var. sinensis</name>
    <dbReference type="NCBI Taxonomy" id="2711"/>
    <lineage>
        <taxon>Eukaryota</taxon>
        <taxon>Viridiplantae</taxon>
        <taxon>Streptophyta</taxon>
        <taxon>Embryophyta</taxon>
        <taxon>Tracheophyta</taxon>
        <taxon>Spermatophyta</taxon>
        <taxon>Magnoliopsida</taxon>
        <taxon>eudicotyledons</taxon>
        <taxon>Gunneridae</taxon>
        <taxon>Pentapetalae</taxon>
        <taxon>rosids</taxon>
        <taxon>malvids</taxon>
        <taxon>Sapindales</taxon>
        <taxon>Rutaceae</taxon>
        <taxon>Aurantioideae</taxon>
        <taxon>Citrus</taxon>
    </lineage>
</organism>
<dbReference type="STRING" id="2711.A0A067DRD9"/>